<dbReference type="PANTHER" id="PTHR12639:SF6">
    <property type="entry name" value="VITAMIN K-DEPENDENT GAMMA-CARBOXYLASE"/>
    <property type="match status" value="1"/>
</dbReference>
<feature type="domain" description="HTTM-like" evidence="8">
    <location>
        <begin position="25"/>
        <end position="283"/>
    </location>
</feature>
<feature type="transmembrane region" description="Helical" evidence="7">
    <location>
        <begin position="86"/>
        <end position="117"/>
    </location>
</feature>
<dbReference type="GeneID" id="6753454"/>
<comment type="subcellular location">
    <subcellularLocation>
        <location evidence="1">Endomembrane system</location>
        <topology evidence="1">Multi-pass membrane protein</topology>
    </subcellularLocation>
</comment>
<organism evidence="9 10">
    <name type="scientific">Trichoplax adhaerens</name>
    <name type="common">Trichoplax reptans</name>
    <dbReference type="NCBI Taxonomy" id="10228"/>
    <lineage>
        <taxon>Eukaryota</taxon>
        <taxon>Metazoa</taxon>
        <taxon>Placozoa</taxon>
        <taxon>Uniplacotomia</taxon>
        <taxon>Trichoplacea</taxon>
        <taxon>Trichoplacidae</taxon>
        <taxon>Trichoplax</taxon>
    </lineage>
</organism>
<evidence type="ECO:0000259" key="8">
    <source>
        <dbReference type="SMART" id="SM00752"/>
    </source>
</evidence>
<feature type="transmembrane region" description="Helical" evidence="7">
    <location>
        <begin position="354"/>
        <end position="373"/>
    </location>
</feature>
<dbReference type="GO" id="GO:0012505">
    <property type="term" value="C:endomembrane system"/>
    <property type="evidence" value="ECO:0007669"/>
    <property type="project" value="UniProtKB-SubCell"/>
</dbReference>
<dbReference type="InterPro" id="IPR007782">
    <property type="entry name" value="VKG_COase"/>
</dbReference>
<name>B3RTW3_TRIAD</name>
<evidence type="ECO:0000256" key="1">
    <source>
        <dbReference type="ARBA" id="ARBA00004127"/>
    </source>
</evidence>
<evidence type="ECO:0000256" key="6">
    <source>
        <dbReference type="ARBA" id="ARBA00023239"/>
    </source>
</evidence>
<dbReference type="InParanoid" id="B3RTW3"/>
<keyword evidence="5" id="KW-1015">Disulfide bond</keyword>
<keyword evidence="6" id="KW-0456">Lyase</keyword>
<proteinExistence type="predicted"/>
<sequence length="677" mass="80133">MVSKSENSYQKIDDTLLTQIMALFHQPVDPSSLAITRIFYGLLMMFDITLERGMAIINVKWGNPDSCIFPLFDFIKPLSSDWMHMLYLSMIIASFCICIGLKYHFMTTWLAICYWYIILLDKTAWNNHTYLLGLFALFFSVTDANRWWSVDGLLDRSKCNTAIPLWQLLLFRFQIFMVYFYAGIKKFHPDWISGHSMRSLATHWIFSPFRTLLTIEQINLHIVHHCGLAFDLFEGFLLYFNTTRPVGLILGCYFHFTNAWIFQIGIFPYIMLATLPIFCNPDWPKHFVRKLRGHRQNYLVLNRYLFLSYRFNNSLNLGDTTINDGLENQLIKNYDFTMPYCSSRRKSSLSKRNYITFLFFSLYAVLQLCLPFSHQITKGYIAWDGHGLYGYSWDMMIRTWITPYTKITVVDNATQQYYDLKPNTFIHNIPTINFRWDSHPDMMKQYAMCIARHAKKFGVKKPAVYFDIWKSLNYRFQQRLVNSNIDLVSAEWSPWKATSWIMPHLNNLTWWTSEEIDMKMNLLDKTYNSSINYIADFPGFNINKFIPVDYRANVTVLHGQIQIQLHNYKTILMKNQSCLLPSNSTHQITVISNQPAVYYYQYEDISFQNKTTVHKEHKLILKKILNDSQRSRMLIENSLFHAVHHYFYLKKRVYNRIIIKTVAALDNILHEIQSFLS</sequence>
<evidence type="ECO:0000256" key="7">
    <source>
        <dbReference type="SAM" id="Phobius"/>
    </source>
</evidence>
<gene>
    <name evidence="9" type="ORF">TRIADDRAFT_24664</name>
</gene>
<dbReference type="CTD" id="6753454"/>
<evidence type="ECO:0000256" key="3">
    <source>
        <dbReference type="ARBA" id="ARBA00022989"/>
    </source>
</evidence>
<dbReference type="Proteomes" id="UP000009022">
    <property type="component" value="Unassembled WGS sequence"/>
</dbReference>
<dbReference type="SMART" id="SM00752">
    <property type="entry name" value="HTTM"/>
    <property type="match status" value="1"/>
</dbReference>
<dbReference type="InterPro" id="IPR053934">
    <property type="entry name" value="HTTM_dom"/>
</dbReference>
<dbReference type="RefSeq" id="XP_002111727.1">
    <property type="nucleotide sequence ID" value="XM_002111691.1"/>
</dbReference>
<dbReference type="HOGENOM" id="CLU_020495_1_0_1"/>
<dbReference type="OMA" id="VFRFLFX"/>
<dbReference type="STRING" id="10228.B3RTW3"/>
<dbReference type="GO" id="GO:0019842">
    <property type="term" value="F:vitamin binding"/>
    <property type="evidence" value="ECO:0000318"/>
    <property type="project" value="GO_Central"/>
</dbReference>
<feature type="transmembrane region" description="Helical" evidence="7">
    <location>
        <begin position="260"/>
        <end position="279"/>
    </location>
</feature>
<dbReference type="GO" id="GO:0008488">
    <property type="term" value="F:gamma-glutamyl carboxylase activity"/>
    <property type="evidence" value="ECO:0000318"/>
    <property type="project" value="GO_Central"/>
</dbReference>
<dbReference type="OrthoDB" id="206689at2759"/>
<protein>
    <recommendedName>
        <fullName evidence="8">HTTM-like domain-containing protein</fullName>
    </recommendedName>
</protein>
<dbReference type="FunCoup" id="B3RTW3">
    <property type="interactions" value="378"/>
</dbReference>
<evidence type="ECO:0000313" key="10">
    <source>
        <dbReference type="Proteomes" id="UP000009022"/>
    </source>
</evidence>
<feature type="transmembrane region" description="Helical" evidence="7">
    <location>
        <begin position="129"/>
        <end position="148"/>
    </location>
</feature>
<dbReference type="EMBL" id="DS985244">
    <property type="protein sequence ID" value="EDV25694.1"/>
    <property type="molecule type" value="Genomic_DNA"/>
</dbReference>
<evidence type="ECO:0000313" key="9">
    <source>
        <dbReference type="EMBL" id="EDV25694.1"/>
    </source>
</evidence>
<evidence type="ECO:0000256" key="4">
    <source>
        <dbReference type="ARBA" id="ARBA00023136"/>
    </source>
</evidence>
<feature type="transmembrane region" description="Helical" evidence="7">
    <location>
        <begin position="163"/>
        <end position="182"/>
    </location>
</feature>
<dbReference type="PhylomeDB" id="B3RTW3"/>
<dbReference type="GO" id="GO:0042373">
    <property type="term" value="P:vitamin K metabolic process"/>
    <property type="evidence" value="ECO:0000318"/>
    <property type="project" value="GO_Central"/>
</dbReference>
<keyword evidence="4 7" id="KW-0472">Membrane</keyword>
<dbReference type="Pfam" id="PF05090">
    <property type="entry name" value="HTTM"/>
    <property type="match status" value="1"/>
</dbReference>
<dbReference type="AlphaFoldDB" id="B3RTW3"/>
<keyword evidence="10" id="KW-1185">Reference proteome</keyword>
<evidence type="ECO:0000256" key="2">
    <source>
        <dbReference type="ARBA" id="ARBA00022692"/>
    </source>
</evidence>
<keyword evidence="3 7" id="KW-1133">Transmembrane helix</keyword>
<dbReference type="eggNOG" id="ENOG502QRU2">
    <property type="taxonomic scope" value="Eukaryota"/>
</dbReference>
<dbReference type="Pfam" id="PF22777">
    <property type="entry name" value="VKGC_lumenal_dom"/>
    <property type="match status" value="1"/>
</dbReference>
<dbReference type="InterPro" id="IPR053935">
    <property type="entry name" value="VKGC_lumenal_dom"/>
</dbReference>
<keyword evidence="2 7" id="KW-0812">Transmembrane</keyword>
<dbReference type="KEGG" id="tad:TRIADDRAFT_24664"/>
<reference evidence="9 10" key="1">
    <citation type="journal article" date="2008" name="Nature">
        <title>The Trichoplax genome and the nature of placozoans.</title>
        <authorList>
            <person name="Srivastava M."/>
            <person name="Begovic E."/>
            <person name="Chapman J."/>
            <person name="Putnam N.H."/>
            <person name="Hellsten U."/>
            <person name="Kawashima T."/>
            <person name="Kuo A."/>
            <person name="Mitros T."/>
            <person name="Salamov A."/>
            <person name="Carpenter M.L."/>
            <person name="Signorovitch A.Y."/>
            <person name="Moreno M.A."/>
            <person name="Kamm K."/>
            <person name="Grimwood J."/>
            <person name="Schmutz J."/>
            <person name="Shapiro H."/>
            <person name="Grigoriev I.V."/>
            <person name="Buss L.W."/>
            <person name="Schierwater B."/>
            <person name="Dellaporta S.L."/>
            <person name="Rokhsar D.S."/>
        </authorList>
    </citation>
    <scope>NUCLEOTIDE SEQUENCE [LARGE SCALE GENOMIC DNA]</scope>
    <source>
        <strain evidence="9 10">Grell-BS-1999</strain>
    </source>
</reference>
<dbReference type="InterPro" id="IPR011020">
    <property type="entry name" value="HTTM-like"/>
</dbReference>
<evidence type="ECO:0000256" key="5">
    <source>
        <dbReference type="ARBA" id="ARBA00023157"/>
    </source>
</evidence>
<dbReference type="PANTHER" id="PTHR12639">
    <property type="entry name" value="VITAMIN K-DEPENDENT GAMMA-CARBOXYLASE"/>
    <property type="match status" value="1"/>
</dbReference>
<accession>B3RTW3</accession>